<proteinExistence type="predicted"/>
<dbReference type="EMBL" id="LK995479">
    <property type="protein sequence ID" value="CED90590.1"/>
    <property type="molecule type" value="Genomic_DNA"/>
</dbReference>
<dbReference type="RefSeq" id="WP_210579218.1">
    <property type="nucleotide sequence ID" value="NZ_LK995479.1"/>
</dbReference>
<sequence length="78" mass="8503">MKYEVHVLGEKFIVEQGAKTTRAKVDTAKDLARHFGGFFGGVFTLPTTRGDITFVLPEGGIPAWVKPIKNDDGSAHMV</sequence>
<accession>A0A1L7RKG8</accession>
<name>A0A1L7RKG8_9ACTO</name>
<gene>
    <name evidence="1" type="ORF">AAM4_0758</name>
</gene>
<organism evidence="1">
    <name type="scientific">Actinomyces succiniciruminis</name>
    <dbReference type="NCBI Taxonomy" id="1522002"/>
    <lineage>
        <taxon>Bacteria</taxon>
        <taxon>Bacillati</taxon>
        <taxon>Actinomycetota</taxon>
        <taxon>Actinomycetes</taxon>
        <taxon>Actinomycetales</taxon>
        <taxon>Actinomycetaceae</taxon>
        <taxon>Actinomyces</taxon>
    </lineage>
</organism>
<reference evidence="1" key="1">
    <citation type="submission" date="2014-07" db="EMBL/GenBank/DDBJ databases">
        <authorList>
            <person name="Zhang J.E."/>
            <person name="Yang H."/>
            <person name="Guo J."/>
            <person name="Deng Z."/>
            <person name="Luo H."/>
            <person name="Luo M."/>
            <person name="Zhao B."/>
        </authorList>
    </citation>
    <scope>NUCLEOTIDE SEQUENCE</scope>
    <source>
        <strain evidence="1">AM4</strain>
    </source>
</reference>
<evidence type="ECO:0000313" key="1">
    <source>
        <dbReference type="EMBL" id="CED90590.1"/>
    </source>
</evidence>
<protein>
    <submittedName>
        <fullName evidence="1">Uncharacterized protein</fullName>
    </submittedName>
</protein>
<dbReference type="AlphaFoldDB" id="A0A1L7RKG8"/>